<gene>
    <name evidence="1" type="ORF">RSP_6234</name>
</gene>
<evidence type="ECO:0008006" key="3">
    <source>
        <dbReference type="Google" id="ProtNLM"/>
    </source>
</evidence>
<dbReference type="InterPro" id="IPR021352">
    <property type="entry name" value="DUF2971"/>
</dbReference>
<evidence type="ECO:0000313" key="2">
    <source>
        <dbReference type="Proteomes" id="UP000002703"/>
    </source>
</evidence>
<dbReference type="Proteomes" id="UP000002703">
    <property type="component" value="Chromosome 2"/>
</dbReference>
<dbReference type="eggNOG" id="ENOG502ZF5V">
    <property type="taxonomic scope" value="Bacteria"/>
</dbReference>
<dbReference type="AlphaFoldDB" id="Q3IWW9"/>
<sequence length="338" mass="38189">MSSPEARVTLSVTNDDEQDRIEQIFFHHARSRSADLRARGARFAHYTSAYAALQIIEKEEVWMRNAVVMNDFSEIQHGQDCVNHALQDPVIGGVAGGRLHTILEDVKAGLSATLLEDLMNIAVHQTIGSYLVSISEHGNGSTEEDQYGRLSMWRAYGGNTNVAFVFRTTPFFARSTAYTAFTSPVHYCCPTSFKGEFESFVSRLERERAFLCSLGGEEVRMYVTNALHFAILSLKHPGFREEREWRVIHSPSLMPSPRIRYDIETINGVPQRVYKLPLMNFPEEGLIGATLPELIEEIIIGPTATPWPIYEALASKLEAKGMQDAWRRVRISNIPLRR</sequence>
<name>Q3IWW9_CERS4</name>
<proteinExistence type="predicted"/>
<dbReference type="OrthoDB" id="9795560at2"/>
<protein>
    <recommendedName>
        <fullName evidence="3">DUF2971 domain-containing protein</fullName>
    </recommendedName>
</protein>
<reference evidence="2" key="1">
    <citation type="submission" date="2005-09" db="EMBL/GenBank/DDBJ databases">
        <title>Complete sequence of chromosome 2 of Rhodobacter sphaeroides 2.4.1.</title>
        <authorList>
            <person name="Copeland A."/>
            <person name="Lucas S."/>
            <person name="Lapidus A."/>
            <person name="Barry K."/>
            <person name="Detter J.C."/>
            <person name="Glavina T."/>
            <person name="Hammon N."/>
            <person name="Israni S."/>
            <person name="Pitluck S."/>
            <person name="Richardson P."/>
            <person name="Mackenzie C."/>
            <person name="Choudhary M."/>
            <person name="Larimer F."/>
            <person name="Hauser L.J."/>
            <person name="Land M."/>
            <person name="Donohue T.J."/>
            <person name="Kaplan S."/>
        </authorList>
    </citation>
    <scope>NUCLEOTIDE SEQUENCE [LARGE SCALE GENOMIC DNA]</scope>
    <source>
        <strain evidence="2">ATCC 17023 / DSM 158 / JCM 6121 / CCUG 31486 / LMG 2827 / NBRC 12203 / NCIMB 8253 / ATH 2.4.1.</strain>
    </source>
</reference>
<dbReference type="EnsemblBacteria" id="ABA80965">
    <property type="protein sequence ID" value="ABA80965"/>
    <property type="gene ID" value="RSP_6234"/>
</dbReference>
<dbReference type="Pfam" id="PF11185">
    <property type="entry name" value="DUF2971"/>
    <property type="match status" value="1"/>
</dbReference>
<dbReference type="KEGG" id="rsp:RSP_6234"/>
<dbReference type="EMBL" id="CP000144">
    <property type="protein sequence ID" value="ABA80965.1"/>
    <property type="molecule type" value="Genomic_DNA"/>
</dbReference>
<accession>Q3IWW9</accession>
<organism evidence="1 2">
    <name type="scientific">Cereibacter sphaeroides (strain ATCC 17023 / DSM 158 / JCM 6121 / CCUG 31486 / LMG 2827 / NBRC 12203 / NCIMB 8253 / ATH 2.4.1.)</name>
    <name type="common">Rhodobacter sphaeroides</name>
    <dbReference type="NCBI Taxonomy" id="272943"/>
    <lineage>
        <taxon>Bacteria</taxon>
        <taxon>Pseudomonadati</taxon>
        <taxon>Pseudomonadota</taxon>
        <taxon>Alphaproteobacteria</taxon>
        <taxon>Rhodobacterales</taxon>
        <taxon>Paracoccaceae</taxon>
        <taxon>Cereibacter</taxon>
    </lineage>
</organism>
<evidence type="ECO:0000313" key="1">
    <source>
        <dbReference type="EMBL" id="ABA80965.1"/>
    </source>
</evidence>
<keyword evidence="2" id="KW-1185">Reference proteome</keyword>